<dbReference type="SUPFAM" id="SSF48452">
    <property type="entry name" value="TPR-like"/>
    <property type="match status" value="1"/>
</dbReference>
<reference evidence="7 8" key="1">
    <citation type="submission" date="2023-09" db="EMBL/GenBank/DDBJ databases">
        <title>Whole genome shotgun sequencing (WGS) of Bosea sp. ZW T0_25, isolated from stored onions (Allium cepa).</title>
        <authorList>
            <person name="Stoll D.A."/>
            <person name="Huch M."/>
        </authorList>
    </citation>
    <scope>NUCLEOTIDE SEQUENCE [LARGE SCALE GENOMIC DNA]</scope>
    <source>
        <strain evidence="7 8">ZW T0_25</strain>
    </source>
</reference>
<gene>
    <name evidence="7" type="primary">ccmI</name>
    <name evidence="7" type="ORF">RKE40_26445</name>
</gene>
<evidence type="ECO:0000259" key="6">
    <source>
        <dbReference type="Pfam" id="PF23914"/>
    </source>
</evidence>
<dbReference type="NCBIfam" id="TIGR03142">
    <property type="entry name" value="cytochro_ccmI"/>
    <property type="match status" value="1"/>
</dbReference>
<dbReference type="PANTHER" id="PTHR47870">
    <property type="entry name" value="CYTOCHROME C-TYPE BIOGENESIS PROTEIN CCMH"/>
    <property type="match status" value="1"/>
</dbReference>
<keyword evidence="4" id="KW-0802">TPR repeat</keyword>
<comment type="caution">
    <text evidence="7">The sequence shown here is derived from an EMBL/GenBank/DDBJ whole genome shotgun (WGS) entry which is preliminary data.</text>
</comment>
<keyword evidence="3" id="KW-0201">Cytochrome c-type biogenesis</keyword>
<keyword evidence="5" id="KW-0812">Transmembrane</keyword>
<proteinExistence type="predicted"/>
<evidence type="ECO:0000256" key="1">
    <source>
        <dbReference type="ARBA" id="ARBA00004196"/>
    </source>
</evidence>
<dbReference type="EMBL" id="JAWDID010000069">
    <property type="protein sequence ID" value="MDU0343442.1"/>
    <property type="molecule type" value="Genomic_DNA"/>
</dbReference>
<evidence type="ECO:0000256" key="3">
    <source>
        <dbReference type="ARBA" id="ARBA00022748"/>
    </source>
</evidence>
<accession>A0ABU3SF95</accession>
<feature type="transmembrane region" description="Helical" evidence="5">
    <location>
        <begin position="6"/>
        <end position="23"/>
    </location>
</feature>
<keyword evidence="5" id="KW-1133">Transmembrane helix</keyword>
<organism evidence="7 8">
    <name type="scientific">Bosea rubneri</name>
    <dbReference type="NCBI Taxonomy" id="3075434"/>
    <lineage>
        <taxon>Bacteria</taxon>
        <taxon>Pseudomonadati</taxon>
        <taxon>Pseudomonadota</taxon>
        <taxon>Alphaproteobacteria</taxon>
        <taxon>Hyphomicrobiales</taxon>
        <taxon>Boseaceae</taxon>
        <taxon>Bosea</taxon>
    </lineage>
</organism>
<dbReference type="PANTHER" id="PTHR47870:SF1">
    <property type="entry name" value="CYTOCHROME C-TYPE BIOGENESIS PROTEIN CCMH"/>
    <property type="match status" value="1"/>
</dbReference>
<dbReference type="Pfam" id="PF23914">
    <property type="entry name" value="TPR_CcmH_CycH"/>
    <property type="match status" value="1"/>
</dbReference>
<evidence type="ECO:0000256" key="5">
    <source>
        <dbReference type="SAM" id="Phobius"/>
    </source>
</evidence>
<evidence type="ECO:0000313" key="8">
    <source>
        <dbReference type="Proteomes" id="UP001254257"/>
    </source>
</evidence>
<dbReference type="InterPro" id="IPR017560">
    <property type="entry name" value="Cyt_c_biogenesis_CcmI"/>
</dbReference>
<protein>
    <submittedName>
        <fullName evidence="7">C-type cytochrome biogenesis protein CcmI</fullName>
    </submittedName>
</protein>
<keyword evidence="5" id="KW-0472">Membrane</keyword>
<sequence length="370" mass="37995">MLIWIIFAVMTGAAVLSVLWPLGRRQPPIFADTAGAKSLYRSQVAEIDRDLGRRLIGSAEAEAAKAEAARRLLRAAAVETAPAGDSEPSLRRRRAASAIALSCVPLLALLVYGAYGSPSVPDQPLAARLKASPAGQDFAIALARIESHLAANPTDGKGWSVLAPVYLRQGRFEDAAKAFASAIRHDGATAERHAGQGEALILAAGGVVTSGARESLAEAVKLDPANARARFFLAIGQEQDGNIPGAVASLKALLAEAPADAPWTGAVKARLESLQGPSDPAAAAAIANLPAQDQAAAVRGMVDSLAARLGEGGGTLAEWSRLIRSQSVLGEKPAALKSLATARERLAADADALAALGTLAGELGLQEAAR</sequence>
<evidence type="ECO:0000313" key="7">
    <source>
        <dbReference type="EMBL" id="MDU0343442.1"/>
    </source>
</evidence>
<feature type="domain" description="Cytochrome c-type biogenesis protein H TPR" evidence="6">
    <location>
        <begin position="137"/>
        <end position="262"/>
    </location>
</feature>
<dbReference type="RefSeq" id="WP_316021156.1">
    <property type="nucleotide sequence ID" value="NZ_JAWDID010000069.1"/>
</dbReference>
<dbReference type="Proteomes" id="UP001254257">
    <property type="component" value="Unassembled WGS sequence"/>
</dbReference>
<dbReference type="InterPro" id="IPR051263">
    <property type="entry name" value="C-type_cytochrome_biogenesis"/>
</dbReference>
<evidence type="ECO:0000256" key="2">
    <source>
        <dbReference type="ARBA" id="ARBA00022737"/>
    </source>
</evidence>
<name>A0ABU3SF95_9HYPH</name>
<feature type="transmembrane region" description="Helical" evidence="5">
    <location>
        <begin position="95"/>
        <end position="115"/>
    </location>
</feature>
<keyword evidence="8" id="KW-1185">Reference proteome</keyword>
<dbReference type="InterPro" id="IPR011990">
    <property type="entry name" value="TPR-like_helical_dom_sf"/>
</dbReference>
<comment type="subcellular location">
    <subcellularLocation>
        <location evidence="1">Cell envelope</location>
    </subcellularLocation>
</comment>
<evidence type="ECO:0000256" key="4">
    <source>
        <dbReference type="ARBA" id="ARBA00022803"/>
    </source>
</evidence>
<dbReference type="Gene3D" id="1.25.40.10">
    <property type="entry name" value="Tetratricopeptide repeat domain"/>
    <property type="match status" value="1"/>
</dbReference>
<dbReference type="InterPro" id="IPR056413">
    <property type="entry name" value="TPR_CcmH_CycH"/>
</dbReference>
<keyword evidence="2" id="KW-0677">Repeat</keyword>